<evidence type="ECO:0000256" key="1">
    <source>
        <dbReference type="ARBA" id="ARBA00008894"/>
    </source>
</evidence>
<dbReference type="AlphaFoldDB" id="A0AAV3NGF7"/>
<dbReference type="SUPFAM" id="SSF52058">
    <property type="entry name" value="L domain-like"/>
    <property type="match status" value="1"/>
</dbReference>
<feature type="domain" description="Disease resistance N-terminal" evidence="8">
    <location>
        <begin position="5"/>
        <end position="87"/>
    </location>
</feature>
<keyword evidence="3" id="KW-0677">Repeat</keyword>
<reference evidence="11 12" key="1">
    <citation type="submission" date="2024-01" db="EMBL/GenBank/DDBJ databases">
        <title>The complete chloroplast genome sequence of Lithospermum erythrorhizon: insights into the phylogenetic relationship among Boraginaceae species and the maternal lineages of purple gromwells.</title>
        <authorList>
            <person name="Okada T."/>
            <person name="Watanabe K."/>
        </authorList>
    </citation>
    <scope>NUCLEOTIDE SEQUENCE [LARGE SCALE GENOMIC DNA]</scope>
</reference>
<dbReference type="FunFam" id="3.40.50.300:FF:001091">
    <property type="entry name" value="Probable disease resistance protein At1g61300"/>
    <property type="match status" value="1"/>
</dbReference>
<keyword evidence="4" id="KW-0547">Nucleotide-binding</keyword>
<dbReference type="EMBL" id="BAABME010000012">
    <property type="protein sequence ID" value="GAA0138434.1"/>
    <property type="molecule type" value="Genomic_DNA"/>
</dbReference>
<dbReference type="CDD" id="cd14798">
    <property type="entry name" value="RX-CC_like"/>
    <property type="match status" value="1"/>
</dbReference>
<dbReference type="GO" id="GO:0043531">
    <property type="term" value="F:ADP binding"/>
    <property type="evidence" value="ECO:0007669"/>
    <property type="project" value="InterPro"/>
</dbReference>
<dbReference type="InterPro" id="IPR055414">
    <property type="entry name" value="LRR_R13L4/SHOC2-like"/>
</dbReference>
<dbReference type="InterPro" id="IPR044974">
    <property type="entry name" value="Disease_R_plants"/>
</dbReference>
<dbReference type="Gene3D" id="1.20.5.4130">
    <property type="match status" value="1"/>
</dbReference>
<evidence type="ECO:0000256" key="2">
    <source>
        <dbReference type="ARBA" id="ARBA00022614"/>
    </source>
</evidence>
<keyword evidence="6" id="KW-0067">ATP-binding</keyword>
<sequence>MDSILSLILNNLATVINQERALLGGLHGDLENMKNELEHMVGFLRRAEFLVENDPGLEIWVRQVRDVAYDVEDILDEFMLRCSNRNSNGLLGQGRTLYNKIKNLKARHEIANEIQEIHKRIVNISEAHKRYHTQYAGVAAPTGSSSSVMPSILYDRRGDALLLEEADLVGTEKPRNELKAMLLSGNSRRNVISVVGMGGLGKTTLVKKVFDDINIKSQFNNHMWITVSESFKLEELLKETIRKLFEDKDRYQFRKDLDLMDINGLRQLVYESLQSEKYIVVFDDVWHRTDWDAIHLAFPRNEYGSRVVITTRNNELTKAASNTENGGFIYHLKPLAEEEARQLFCKKAFGGSSSCPPHLTEVCKNLLTACEGLPLAIVVIGSALATKSRRTEEWDLFYRSLGEVSKSNNSLNVMMKLLSLSYYDLPNYLRVCLLYLSIFPEDAMIEKMTLIRLWIAEGFVQEKLSMSMEEVAEGHLYELLDRSLLQVAEIYHDGRVKAVRIHDIVRKMIILQAKEQNITTIISSKGVRGSTNKARRIAIHGSFDKGSTQLKTICKSLHSLVFFEPADLISKQALDILLHDGRRLIKVLDLRGVPLEEIPNELFSLVHLKYLSLRNTGIKSIPKSIEKLLNLETLNLKGTLVTKLPREIVKLQKLRHILVYIYREAVSGSVLFNRISSFSAPYKISELKSLQKICFIKADEMGNVKIVKEIGELTKLRRLGIMKLRTKDGKEFCSSLEKLAQLRSLSIVSFEEEEVIDLQYSLSSNLIFLRTLELWGRMEQLPRWISFLQGLTYVSLRWSRVRDDPLQYLQDLPNLVKIYLECVYEGEELCFKAGGFPALKWLTLWSLPELRLVKVEEGSMPLLEELKFGDCIAMVEVPSGIQHLEHLQYLRFYDMPTLFVKALENMDKESKDYKWILQLPRLVVSDMVNQRWNNRFLHKATGKFI</sequence>
<dbReference type="FunFam" id="1.10.10.10:FF:000322">
    <property type="entry name" value="Probable disease resistance protein At1g63360"/>
    <property type="match status" value="1"/>
</dbReference>
<evidence type="ECO:0000259" key="10">
    <source>
        <dbReference type="Pfam" id="PF23598"/>
    </source>
</evidence>
<keyword evidence="12" id="KW-1185">Reference proteome</keyword>
<dbReference type="Pfam" id="PF23598">
    <property type="entry name" value="LRR_14"/>
    <property type="match status" value="1"/>
</dbReference>
<dbReference type="GO" id="GO:0005524">
    <property type="term" value="F:ATP binding"/>
    <property type="evidence" value="ECO:0007669"/>
    <property type="project" value="UniProtKB-KW"/>
</dbReference>
<dbReference type="Gene3D" id="3.80.10.10">
    <property type="entry name" value="Ribonuclease Inhibitor"/>
    <property type="match status" value="1"/>
</dbReference>
<evidence type="ECO:0000313" key="11">
    <source>
        <dbReference type="EMBL" id="GAA0138434.1"/>
    </source>
</evidence>
<evidence type="ECO:0000259" key="8">
    <source>
        <dbReference type="Pfam" id="PF18052"/>
    </source>
</evidence>
<comment type="similarity">
    <text evidence="1">Belongs to the disease resistance NB-LRR family.</text>
</comment>
<evidence type="ECO:0000256" key="4">
    <source>
        <dbReference type="ARBA" id="ARBA00022741"/>
    </source>
</evidence>
<dbReference type="InterPro" id="IPR058922">
    <property type="entry name" value="WHD_DRP"/>
</dbReference>
<evidence type="ECO:0000256" key="5">
    <source>
        <dbReference type="ARBA" id="ARBA00022821"/>
    </source>
</evidence>
<evidence type="ECO:0000256" key="6">
    <source>
        <dbReference type="ARBA" id="ARBA00022840"/>
    </source>
</evidence>
<feature type="domain" description="Disease resistance R13L4/SHOC-2-like LRR" evidence="10">
    <location>
        <begin position="583"/>
        <end position="890"/>
    </location>
</feature>
<dbReference type="InterPro" id="IPR027417">
    <property type="entry name" value="P-loop_NTPase"/>
</dbReference>
<dbReference type="SUPFAM" id="SSF52540">
    <property type="entry name" value="P-loop containing nucleoside triphosphate hydrolases"/>
    <property type="match status" value="1"/>
</dbReference>
<dbReference type="Pfam" id="PF18052">
    <property type="entry name" value="Rx_N"/>
    <property type="match status" value="1"/>
</dbReference>
<name>A0AAV3NGF7_LITER</name>
<dbReference type="Gene3D" id="1.10.10.10">
    <property type="entry name" value="Winged helix-like DNA-binding domain superfamily/Winged helix DNA-binding domain"/>
    <property type="match status" value="1"/>
</dbReference>
<dbReference type="Pfam" id="PF23559">
    <property type="entry name" value="WHD_DRP"/>
    <property type="match status" value="1"/>
</dbReference>
<keyword evidence="2" id="KW-0433">Leucine-rich repeat</keyword>
<dbReference type="Gene3D" id="1.10.8.430">
    <property type="entry name" value="Helical domain of apoptotic protease-activating factors"/>
    <property type="match status" value="1"/>
</dbReference>
<dbReference type="Pfam" id="PF00931">
    <property type="entry name" value="NB-ARC"/>
    <property type="match status" value="1"/>
</dbReference>
<dbReference type="InterPro" id="IPR032675">
    <property type="entry name" value="LRR_dom_sf"/>
</dbReference>
<evidence type="ECO:0000259" key="9">
    <source>
        <dbReference type="Pfam" id="PF23559"/>
    </source>
</evidence>
<dbReference type="Proteomes" id="UP001454036">
    <property type="component" value="Unassembled WGS sequence"/>
</dbReference>
<dbReference type="InterPro" id="IPR042197">
    <property type="entry name" value="Apaf_helical"/>
</dbReference>
<accession>A0AAV3NGF7</accession>
<dbReference type="InterPro" id="IPR038005">
    <property type="entry name" value="RX-like_CC"/>
</dbReference>
<dbReference type="GO" id="GO:0051607">
    <property type="term" value="P:defense response to virus"/>
    <property type="evidence" value="ECO:0007669"/>
    <property type="project" value="UniProtKB-ARBA"/>
</dbReference>
<protein>
    <submittedName>
        <fullName evidence="11">Antimicrobial response protein</fullName>
    </submittedName>
</protein>
<dbReference type="PANTHER" id="PTHR23155">
    <property type="entry name" value="DISEASE RESISTANCE PROTEIN RP"/>
    <property type="match status" value="1"/>
</dbReference>
<comment type="caution">
    <text evidence="11">The sequence shown here is derived from an EMBL/GenBank/DDBJ whole genome shotgun (WGS) entry which is preliminary data.</text>
</comment>
<evidence type="ECO:0000256" key="3">
    <source>
        <dbReference type="ARBA" id="ARBA00022737"/>
    </source>
</evidence>
<dbReference type="InterPro" id="IPR002182">
    <property type="entry name" value="NB-ARC"/>
</dbReference>
<dbReference type="PANTHER" id="PTHR23155:SF1205">
    <property type="entry name" value="DISEASE RESISTANCE PROTEIN RPM1"/>
    <property type="match status" value="1"/>
</dbReference>
<evidence type="ECO:0000313" key="12">
    <source>
        <dbReference type="Proteomes" id="UP001454036"/>
    </source>
</evidence>
<feature type="domain" description="NB-ARC" evidence="7">
    <location>
        <begin position="172"/>
        <end position="351"/>
    </location>
</feature>
<proteinExistence type="inferred from homology"/>
<gene>
    <name evidence="11" type="ORF">LIER_00182</name>
</gene>
<organism evidence="11 12">
    <name type="scientific">Lithospermum erythrorhizon</name>
    <name type="common">Purple gromwell</name>
    <name type="synonym">Lithospermum officinale var. erythrorhizon</name>
    <dbReference type="NCBI Taxonomy" id="34254"/>
    <lineage>
        <taxon>Eukaryota</taxon>
        <taxon>Viridiplantae</taxon>
        <taxon>Streptophyta</taxon>
        <taxon>Embryophyta</taxon>
        <taxon>Tracheophyta</taxon>
        <taxon>Spermatophyta</taxon>
        <taxon>Magnoliopsida</taxon>
        <taxon>eudicotyledons</taxon>
        <taxon>Gunneridae</taxon>
        <taxon>Pentapetalae</taxon>
        <taxon>asterids</taxon>
        <taxon>lamiids</taxon>
        <taxon>Boraginales</taxon>
        <taxon>Boraginaceae</taxon>
        <taxon>Boraginoideae</taxon>
        <taxon>Lithospermeae</taxon>
        <taxon>Lithospermum</taxon>
    </lineage>
</organism>
<evidence type="ECO:0000259" key="7">
    <source>
        <dbReference type="Pfam" id="PF00931"/>
    </source>
</evidence>
<dbReference type="PRINTS" id="PR00364">
    <property type="entry name" value="DISEASERSIST"/>
</dbReference>
<keyword evidence="5" id="KW-0611">Plant defense</keyword>
<dbReference type="InterPro" id="IPR036388">
    <property type="entry name" value="WH-like_DNA-bd_sf"/>
</dbReference>
<dbReference type="Gene3D" id="3.40.50.300">
    <property type="entry name" value="P-loop containing nucleotide triphosphate hydrolases"/>
    <property type="match status" value="1"/>
</dbReference>
<dbReference type="GO" id="GO:0098542">
    <property type="term" value="P:defense response to other organism"/>
    <property type="evidence" value="ECO:0007669"/>
    <property type="project" value="TreeGrafter"/>
</dbReference>
<dbReference type="InterPro" id="IPR041118">
    <property type="entry name" value="Rx_N"/>
</dbReference>
<feature type="domain" description="Disease resistance protein winged helix" evidence="9">
    <location>
        <begin position="438"/>
        <end position="509"/>
    </location>
</feature>